<organism evidence="2 3">
    <name type="scientific">Salinarimonas soli</name>
    <dbReference type="NCBI Taxonomy" id="1638099"/>
    <lineage>
        <taxon>Bacteria</taxon>
        <taxon>Pseudomonadati</taxon>
        <taxon>Pseudomonadota</taxon>
        <taxon>Alphaproteobacteria</taxon>
        <taxon>Hyphomicrobiales</taxon>
        <taxon>Salinarimonadaceae</taxon>
        <taxon>Salinarimonas</taxon>
    </lineage>
</organism>
<feature type="transmembrane region" description="Helical" evidence="1">
    <location>
        <begin position="20"/>
        <end position="40"/>
    </location>
</feature>
<comment type="caution">
    <text evidence="2">The sequence shown here is derived from an EMBL/GenBank/DDBJ whole genome shotgun (WGS) entry which is preliminary data.</text>
</comment>
<reference evidence="2 3" key="1">
    <citation type="submission" date="2019-09" db="EMBL/GenBank/DDBJ databases">
        <title>Salinarimonas rosea gen. nov., sp. nov., a new member of the a-2 subgroup of the Proteobacteria.</title>
        <authorList>
            <person name="Liu J."/>
        </authorList>
    </citation>
    <scope>NUCLEOTIDE SEQUENCE [LARGE SCALE GENOMIC DNA]</scope>
    <source>
        <strain evidence="2 3">BN140002</strain>
    </source>
</reference>
<dbReference type="EMBL" id="VUOA01000015">
    <property type="protein sequence ID" value="KAA2238143.1"/>
    <property type="molecule type" value="Genomic_DNA"/>
</dbReference>
<keyword evidence="1" id="KW-1133">Transmembrane helix</keyword>
<reference evidence="2 3" key="2">
    <citation type="submission" date="2019-09" db="EMBL/GenBank/DDBJ databases">
        <authorList>
            <person name="Jin C."/>
        </authorList>
    </citation>
    <scope>NUCLEOTIDE SEQUENCE [LARGE SCALE GENOMIC DNA]</scope>
    <source>
        <strain evidence="2 3">BN140002</strain>
    </source>
</reference>
<dbReference type="AlphaFoldDB" id="A0A5B2VF03"/>
<gene>
    <name evidence="2" type="ORF">F0L46_06625</name>
</gene>
<sequence>MYSPNFKRPKPPDDDGWRATFLLMFAIIVLLGAGSILMIARTVGVLDPAAGKAASATEEPTVDAGHQRLASLGRGFH</sequence>
<evidence type="ECO:0000313" key="2">
    <source>
        <dbReference type="EMBL" id="KAA2238143.1"/>
    </source>
</evidence>
<keyword evidence="3" id="KW-1185">Reference proteome</keyword>
<dbReference type="Proteomes" id="UP000323142">
    <property type="component" value="Unassembled WGS sequence"/>
</dbReference>
<keyword evidence="1" id="KW-0472">Membrane</keyword>
<proteinExistence type="predicted"/>
<evidence type="ECO:0000256" key="1">
    <source>
        <dbReference type="SAM" id="Phobius"/>
    </source>
</evidence>
<name>A0A5B2VF03_9HYPH</name>
<evidence type="ECO:0000313" key="3">
    <source>
        <dbReference type="Proteomes" id="UP000323142"/>
    </source>
</evidence>
<protein>
    <submittedName>
        <fullName evidence="2">Uncharacterized protein</fullName>
    </submittedName>
</protein>
<dbReference type="RefSeq" id="WP_149816271.1">
    <property type="nucleotide sequence ID" value="NZ_VUOA01000015.1"/>
</dbReference>
<accession>A0A5B2VF03</accession>
<keyword evidence="1" id="KW-0812">Transmembrane</keyword>